<comment type="caution">
    <text evidence="2">The sequence shown here is derived from an EMBL/GenBank/DDBJ whole genome shotgun (WGS) entry which is preliminary data.</text>
</comment>
<dbReference type="InterPro" id="IPR023393">
    <property type="entry name" value="START-like_dom_sf"/>
</dbReference>
<feature type="chain" id="PRO_5002148213" description="Polyketide cyclase" evidence="1">
    <location>
        <begin position="21"/>
        <end position="177"/>
    </location>
</feature>
<accession>A0A0C2EEQ9</accession>
<evidence type="ECO:0000313" key="3">
    <source>
        <dbReference type="Proteomes" id="UP000035068"/>
    </source>
</evidence>
<feature type="signal peptide" evidence="1">
    <location>
        <begin position="1"/>
        <end position="20"/>
    </location>
</feature>
<proteinExistence type="predicted"/>
<dbReference type="RefSeq" id="WP_040098429.1">
    <property type="nucleotide sequence ID" value="NZ_JWJD01000002.1"/>
</dbReference>
<reference evidence="2 3" key="1">
    <citation type="submission" date="2014-12" db="EMBL/GenBank/DDBJ databases">
        <title>Genomes of Geoalkalibacter ferrihydriticus and Geoalkalibacter subterraneus, two haloalkaliphilic metal-reducing members of the Geobacteraceae.</title>
        <authorList>
            <person name="Badalamenti J.P."/>
            <person name="Torres C.I."/>
            <person name="Krajmalnik-Brown R."/>
            <person name="Bond D.R."/>
        </authorList>
    </citation>
    <scope>NUCLEOTIDE SEQUENCE [LARGE SCALE GENOMIC DNA]</scope>
    <source>
        <strain evidence="2 3">DSM 17813</strain>
    </source>
</reference>
<name>A0A0C2EEQ9_9BACT</name>
<evidence type="ECO:0000256" key="1">
    <source>
        <dbReference type="SAM" id="SignalP"/>
    </source>
</evidence>
<dbReference type="Proteomes" id="UP000035068">
    <property type="component" value="Unassembled WGS sequence"/>
</dbReference>
<keyword evidence="3" id="KW-1185">Reference proteome</keyword>
<dbReference type="Pfam" id="PF10604">
    <property type="entry name" value="Polyketide_cyc2"/>
    <property type="match status" value="1"/>
</dbReference>
<dbReference type="SUPFAM" id="SSF55961">
    <property type="entry name" value="Bet v1-like"/>
    <property type="match status" value="1"/>
</dbReference>
<organism evidence="2 3">
    <name type="scientific">Geoalkalibacter ferrihydriticus DSM 17813</name>
    <dbReference type="NCBI Taxonomy" id="1121915"/>
    <lineage>
        <taxon>Bacteria</taxon>
        <taxon>Pseudomonadati</taxon>
        <taxon>Thermodesulfobacteriota</taxon>
        <taxon>Desulfuromonadia</taxon>
        <taxon>Desulfuromonadales</taxon>
        <taxon>Geoalkalibacteraceae</taxon>
        <taxon>Geoalkalibacter</taxon>
    </lineage>
</organism>
<evidence type="ECO:0008006" key="4">
    <source>
        <dbReference type="Google" id="ProtNLM"/>
    </source>
</evidence>
<dbReference type="Gene3D" id="3.30.530.20">
    <property type="match status" value="1"/>
</dbReference>
<evidence type="ECO:0000313" key="2">
    <source>
        <dbReference type="EMBL" id="KIH77108.1"/>
    </source>
</evidence>
<protein>
    <recommendedName>
        <fullName evidence="4">Polyketide cyclase</fullName>
    </recommendedName>
</protein>
<dbReference type="InterPro" id="IPR019587">
    <property type="entry name" value="Polyketide_cyclase/dehydratase"/>
</dbReference>
<keyword evidence="1" id="KW-0732">Signal</keyword>
<sequence length="177" mass="19095">MLKKILVCSALLLVAFVVMMTVTGQTEFTREDEVLLATSPAEVWTVLSAVEQWPQWWPGFEAAKVTPALQPGARLDLSLKGDPGSKPAIVETVVPGRKLSWVRDGILGSTTHTSLRLSGATGGTVFVMQSRIRGPQAFLARITSQERFSGYHQAVLKSLQLRLGAAPDTLRLPAGDA</sequence>
<gene>
    <name evidence="2" type="ORF">GFER_08800</name>
</gene>
<dbReference type="AlphaFoldDB" id="A0A0C2EEQ9"/>
<dbReference type="EMBL" id="JWJD01000002">
    <property type="protein sequence ID" value="KIH77108.1"/>
    <property type="molecule type" value="Genomic_DNA"/>
</dbReference>